<keyword evidence="3" id="KW-0997">Cell inner membrane</keyword>
<feature type="transmembrane region" description="Helical" evidence="7">
    <location>
        <begin position="56"/>
        <end position="79"/>
    </location>
</feature>
<dbReference type="PRINTS" id="PR00173">
    <property type="entry name" value="EDTRNSPORT"/>
</dbReference>
<dbReference type="InterPro" id="IPR010656">
    <property type="entry name" value="DctM"/>
</dbReference>
<comment type="caution">
    <text evidence="9">The sequence shown here is derived from an EMBL/GenBank/DDBJ whole genome shotgun (WGS) entry which is preliminary data.</text>
</comment>
<evidence type="ECO:0000256" key="3">
    <source>
        <dbReference type="ARBA" id="ARBA00022519"/>
    </source>
</evidence>
<dbReference type="OrthoDB" id="9785600at2"/>
<dbReference type="GO" id="GO:0005886">
    <property type="term" value="C:plasma membrane"/>
    <property type="evidence" value="ECO:0007669"/>
    <property type="project" value="UniProtKB-SubCell"/>
</dbReference>
<keyword evidence="5 7" id="KW-1133">Transmembrane helix</keyword>
<keyword evidence="6 7" id="KW-0472">Membrane</keyword>
<evidence type="ECO:0000256" key="4">
    <source>
        <dbReference type="ARBA" id="ARBA00022692"/>
    </source>
</evidence>
<dbReference type="PANTHER" id="PTHR33362:SF7">
    <property type="entry name" value="SLL1103 PROTEIN"/>
    <property type="match status" value="1"/>
</dbReference>
<dbReference type="PIRSF" id="PIRSF006066">
    <property type="entry name" value="HI0050"/>
    <property type="match status" value="1"/>
</dbReference>
<organism evidence="9 10">
    <name type="scientific">Halarcobacter ebronensis</name>
    <dbReference type="NCBI Taxonomy" id="1462615"/>
    <lineage>
        <taxon>Bacteria</taxon>
        <taxon>Pseudomonadati</taxon>
        <taxon>Campylobacterota</taxon>
        <taxon>Epsilonproteobacteria</taxon>
        <taxon>Campylobacterales</taxon>
        <taxon>Arcobacteraceae</taxon>
        <taxon>Halarcobacter</taxon>
    </lineage>
</organism>
<dbReference type="Pfam" id="PF06808">
    <property type="entry name" value="DctM"/>
    <property type="match status" value="1"/>
</dbReference>
<gene>
    <name evidence="9" type="ORF">CRV07_15130</name>
</gene>
<evidence type="ECO:0000256" key="2">
    <source>
        <dbReference type="ARBA" id="ARBA00022475"/>
    </source>
</evidence>
<feature type="transmembrane region" description="Helical" evidence="7">
    <location>
        <begin position="254"/>
        <end position="271"/>
    </location>
</feature>
<dbReference type="RefSeq" id="WP_129088433.1">
    <property type="nucleotide sequence ID" value="NZ_CP053836.1"/>
</dbReference>
<feature type="transmembrane region" description="Helical" evidence="7">
    <location>
        <begin position="326"/>
        <end position="355"/>
    </location>
</feature>
<accession>A0A4Q1ANA3</accession>
<comment type="subcellular location">
    <subcellularLocation>
        <location evidence="1">Cell inner membrane</location>
        <topology evidence="1">Multi-pass membrane protein</topology>
    </subcellularLocation>
</comment>
<feature type="transmembrane region" description="Helical" evidence="7">
    <location>
        <begin position="175"/>
        <end position="196"/>
    </location>
</feature>
<keyword evidence="4 7" id="KW-0812">Transmembrane</keyword>
<keyword evidence="2" id="KW-1003">Cell membrane</keyword>
<feature type="transmembrane region" description="Helical" evidence="7">
    <location>
        <begin position="99"/>
        <end position="128"/>
    </location>
</feature>
<feature type="domain" description="TRAP C4-dicarboxylate transport system permease DctM subunit" evidence="8">
    <location>
        <begin position="11"/>
        <end position="429"/>
    </location>
</feature>
<feature type="transmembrane region" description="Helical" evidence="7">
    <location>
        <begin position="225"/>
        <end position="248"/>
    </location>
</feature>
<evidence type="ECO:0000313" key="10">
    <source>
        <dbReference type="Proteomes" id="UP000289758"/>
    </source>
</evidence>
<evidence type="ECO:0000256" key="7">
    <source>
        <dbReference type="SAM" id="Phobius"/>
    </source>
</evidence>
<evidence type="ECO:0000256" key="5">
    <source>
        <dbReference type="ARBA" id="ARBA00022989"/>
    </source>
</evidence>
<dbReference type="AlphaFoldDB" id="A0A4Q1ANA3"/>
<dbReference type="NCBIfam" id="TIGR00786">
    <property type="entry name" value="dctM"/>
    <property type="match status" value="1"/>
</dbReference>
<protein>
    <submittedName>
        <fullName evidence="9">C4-dicarboxylate ABC transporter permease</fullName>
    </submittedName>
</protein>
<dbReference type="GO" id="GO:0022857">
    <property type="term" value="F:transmembrane transporter activity"/>
    <property type="evidence" value="ECO:0007669"/>
    <property type="project" value="TreeGrafter"/>
</dbReference>
<feature type="transmembrane region" description="Helical" evidence="7">
    <location>
        <begin position="367"/>
        <end position="393"/>
    </location>
</feature>
<proteinExistence type="predicted"/>
<dbReference type="EMBL" id="PDKK01000024">
    <property type="protein sequence ID" value="RXK00858.1"/>
    <property type="molecule type" value="Genomic_DNA"/>
</dbReference>
<dbReference type="InterPro" id="IPR004681">
    <property type="entry name" value="TRAP_DctM"/>
</dbReference>
<feature type="transmembrane region" description="Helical" evidence="7">
    <location>
        <begin position="283"/>
        <end position="306"/>
    </location>
</feature>
<evidence type="ECO:0000313" key="9">
    <source>
        <dbReference type="EMBL" id="RXK00858.1"/>
    </source>
</evidence>
<evidence type="ECO:0000256" key="1">
    <source>
        <dbReference type="ARBA" id="ARBA00004429"/>
    </source>
</evidence>
<feature type="transmembrane region" description="Helical" evidence="7">
    <location>
        <begin position="413"/>
        <end position="434"/>
    </location>
</feature>
<sequence>MGIETLSIILLICLLLSFVIGSPVGLALGGIAMLIGYFSWGEGIFNVIPTTIEGTYFSYILLAIPLYIYMGQLLSHTGIGDAMFKASQLMIGKVRGSLAISVVFICSMIGAMVGIIGAGIMSSGTIALKPMLDAGYDRKLALGTIMAGGALGILIPPSIPMVMYAASTHTSVGRMFIGALMPALLTISLIVIYILISTKLNPKRAPLLSETIGLPVLKTKEKFKIAIDGLFSIGLIFVVLGSIIAGIATPTESGALGVGGAIILAMFFKRFKFKIFKKAGLQAASLISVAMLIIFGASLFSNFQLLMGIQGMISDFAQGLDLPPMVIIMMFQVIMILLGFILDDYVIVLMCAPLFTPIAVSLGFDPIWFGVLMIINILVAVQTPPYGFALFYLKGITPPDVGMGEIYKSVTPFIIINLIVLIICMIFPDIVTWLPNLIMG</sequence>
<dbReference type="PANTHER" id="PTHR33362">
    <property type="entry name" value="SIALIC ACID TRAP TRANSPORTER PERMEASE PROTEIN SIAT-RELATED"/>
    <property type="match status" value="1"/>
</dbReference>
<reference evidence="9 10" key="1">
    <citation type="submission" date="2017-10" db="EMBL/GenBank/DDBJ databases">
        <title>Genomics of the genus Arcobacter.</title>
        <authorList>
            <person name="Perez-Cataluna A."/>
            <person name="Figueras M.J."/>
        </authorList>
    </citation>
    <scope>NUCLEOTIDE SEQUENCE [LARGE SCALE GENOMIC DNA]</scope>
    <source>
        <strain evidence="9 10">CECT 8441</strain>
    </source>
</reference>
<evidence type="ECO:0000256" key="6">
    <source>
        <dbReference type="ARBA" id="ARBA00023136"/>
    </source>
</evidence>
<dbReference type="Proteomes" id="UP000289758">
    <property type="component" value="Unassembled WGS sequence"/>
</dbReference>
<feature type="transmembrane region" description="Helical" evidence="7">
    <location>
        <begin position="140"/>
        <end position="163"/>
    </location>
</feature>
<keyword evidence="10" id="KW-1185">Reference proteome</keyword>
<evidence type="ECO:0000259" key="8">
    <source>
        <dbReference type="Pfam" id="PF06808"/>
    </source>
</evidence>
<name>A0A4Q1ANA3_9BACT</name>